<dbReference type="AlphaFoldDB" id="A0AAD9C6L1"/>
<dbReference type="EMBL" id="JASDAP010000010">
    <property type="protein sequence ID" value="KAK1895811.1"/>
    <property type="molecule type" value="Genomic_DNA"/>
</dbReference>
<protein>
    <submittedName>
        <fullName evidence="1">Thiamine-phosphate synthase</fullName>
    </submittedName>
</protein>
<reference evidence="1" key="1">
    <citation type="submission" date="2023-04" db="EMBL/GenBank/DDBJ databases">
        <title>Chromosome-level genome of Chaenocephalus aceratus.</title>
        <authorList>
            <person name="Park H."/>
        </authorList>
    </citation>
    <scope>NUCLEOTIDE SEQUENCE</scope>
    <source>
        <strain evidence="1">DE</strain>
        <tissue evidence="1">Muscle</tissue>
    </source>
</reference>
<accession>A0AAD9C6L1</accession>
<evidence type="ECO:0000313" key="1">
    <source>
        <dbReference type="EMBL" id="KAK1895811.1"/>
    </source>
</evidence>
<dbReference type="Proteomes" id="UP001228049">
    <property type="component" value="Unassembled WGS sequence"/>
</dbReference>
<gene>
    <name evidence="1" type="ORF">KUDE01_021262</name>
</gene>
<proteinExistence type="predicted"/>
<organism evidence="1 2">
    <name type="scientific">Dissostichus eleginoides</name>
    <name type="common">Patagonian toothfish</name>
    <name type="synonym">Dissostichus amissus</name>
    <dbReference type="NCBI Taxonomy" id="100907"/>
    <lineage>
        <taxon>Eukaryota</taxon>
        <taxon>Metazoa</taxon>
        <taxon>Chordata</taxon>
        <taxon>Craniata</taxon>
        <taxon>Vertebrata</taxon>
        <taxon>Euteleostomi</taxon>
        <taxon>Actinopterygii</taxon>
        <taxon>Neopterygii</taxon>
        <taxon>Teleostei</taxon>
        <taxon>Neoteleostei</taxon>
        <taxon>Acanthomorphata</taxon>
        <taxon>Eupercaria</taxon>
        <taxon>Perciformes</taxon>
        <taxon>Notothenioidei</taxon>
        <taxon>Nototheniidae</taxon>
        <taxon>Dissostichus</taxon>
    </lineage>
</organism>
<name>A0AAD9C6L1_DISEL</name>
<feature type="non-terminal residue" evidence="1">
    <location>
        <position position="123"/>
    </location>
</feature>
<evidence type="ECO:0000313" key="2">
    <source>
        <dbReference type="Proteomes" id="UP001228049"/>
    </source>
</evidence>
<sequence length="123" mass="12414">VSCLSNKPPCSSGEVVPAGGGGGGGVSVQEGCCVVSEGGGGGGGCSSQLLRQCTSQDPFASGTRVTPCTETTRIPVTLKNADLPTNKTDLFLALDAAAETFPSAKDLLRVGEKIDGLLRWSQD</sequence>
<feature type="non-terminal residue" evidence="1">
    <location>
        <position position="1"/>
    </location>
</feature>
<keyword evidence="2" id="KW-1185">Reference proteome</keyword>
<comment type="caution">
    <text evidence="1">The sequence shown here is derived from an EMBL/GenBank/DDBJ whole genome shotgun (WGS) entry which is preliminary data.</text>
</comment>